<gene>
    <name evidence="3" type="ORF">MEPE_06855</name>
</gene>
<proteinExistence type="predicted"/>
<accession>A0AAJ4XT24</accession>
<name>A0AAJ4XT24_9BASI</name>
<feature type="compositionally biased region" description="Polar residues" evidence="1">
    <location>
        <begin position="103"/>
        <end position="112"/>
    </location>
</feature>
<feature type="region of interest" description="Disordered" evidence="1">
    <location>
        <begin position="103"/>
        <end position="129"/>
    </location>
</feature>
<protein>
    <recommendedName>
        <fullName evidence="2">Retrotransposon gag domain-containing protein</fullName>
    </recommendedName>
</protein>
<evidence type="ECO:0000256" key="1">
    <source>
        <dbReference type="SAM" id="MobiDB-lite"/>
    </source>
</evidence>
<dbReference type="InterPro" id="IPR005162">
    <property type="entry name" value="Retrotrans_gag_dom"/>
</dbReference>
<sequence>MVQMRNLKDFCKHVQEVEEHQKTTDQNLNRLQTMMEWVLGLMEVLVRPELETPTPMARPSPTAVPEERARLYKLYSTPTGARCHPEPVRFPPAYGLTAESGMATSLRGTGSQPKDDDDAPWPKELKTPFPKMDLQDMDIQFLEGSAQEWWKSKLCVDCQQQDILFNNWNMFTQRLREQYGQRNLRLKAITELQKLCMQDDRPGTATRYLKRFRDLKGRANIGDQELAKYYFCSGLSCSLQEKFERNPPPLLWEWYAEVESIDKQQVVNQQAQQWYSTSPAEAARPAVTPVRQQGASS</sequence>
<keyword evidence="4" id="KW-1185">Reference proteome</keyword>
<dbReference type="EMBL" id="OAPG01000023">
    <property type="protein sequence ID" value="SNX88144.1"/>
    <property type="molecule type" value="Genomic_DNA"/>
</dbReference>
<dbReference type="Proteomes" id="UP001294444">
    <property type="component" value="Unassembled WGS sequence"/>
</dbReference>
<comment type="caution">
    <text evidence="3">The sequence shown here is derived from an EMBL/GenBank/DDBJ whole genome shotgun (WGS) entry which is preliminary data.</text>
</comment>
<dbReference type="AlphaFoldDB" id="A0AAJ4XT24"/>
<feature type="region of interest" description="Disordered" evidence="1">
    <location>
        <begin position="276"/>
        <end position="297"/>
    </location>
</feature>
<dbReference type="Pfam" id="PF03732">
    <property type="entry name" value="Retrotrans_gag"/>
    <property type="match status" value="1"/>
</dbReference>
<evidence type="ECO:0000259" key="2">
    <source>
        <dbReference type="Pfam" id="PF03732"/>
    </source>
</evidence>
<evidence type="ECO:0000313" key="3">
    <source>
        <dbReference type="EMBL" id="SNX88144.1"/>
    </source>
</evidence>
<feature type="domain" description="Retrotransposon gag" evidence="2">
    <location>
        <begin position="141"/>
        <end position="227"/>
    </location>
</feature>
<organism evidence="3 4">
    <name type="scientific">Melanopsichium pennsylvanicum</name>
    <dbReference type="NCBI Taxonomy" id="63383"/>
    <lineage>
        <taxon>Eukaryota</taxon>
        <taxon>Fungi</taxon>
        <taxon>Dikarya</taxon>
        <taxon>Basidiomycota</taxon>
        <taxon>Ustilaginomycotina</taxon>
        <taxon>Ustilaginomycetes</taxon>
        <taxon>Ustilaginales</taxon>
        <taxon>Ustilaginaceae</taxon>
        <taxon>Melanopsichium</taxon>
    </lineage>
</organism>
<evidence type="ECO:0000313" key="4">
    <source>
        <dbReference type="Proteomes" id="UP001294444"/>
    </source>
</evidence>
<reference evidence="3" key="1">
    <citation type="submission" date="2023-10" db="EMBL/GenBank/DDBJ databases">
        <authorList>
            <person name="Guldener U."/>
        </authorList>
    </citation>
    <scope>NUCLEOTIDE SEQUENCE</scope>
    <source>
        <strain evidence="3">Mp4</strain>
    </source>
</reference>